<feature type="domain" description="DUF7601" evidence="6">
    <location>
        <begin position="1335"/>
        <end position="1446"/>
    </location>
</feature>
<keyword evidence="7" id="KW-0614">Plasmid</keyword>
<dbReference type="HOGENOM" id="CLU_225559_0_0_9"/>
<feature type="chain" id="PRO_5039578990" evidence="2">
    <location>
        <begin position="25"/>
        <end position="3175"/>
    </location>
</feature>
<dbReference type="Pfam" id="PF24547">
    <property type="entry name" value="DUF7601"/>
    <property type="match status" value="3"/>
</dbReference>
<geneLocation type="plasmid" evidence="7 8">
    <name>pFMC</name>
</geneLocation>
<dbReference type="Pfam" id="PF03382">
    <property type="entry name" value="DUF285"/>
    <property type="match status" value="2"/>
</dbReference>
<dbReference type="InterPro" id="IPR008454">
    <property type="entry name" value="Collagen-bd_Cna-like_B-typ_dom"/>
</dbReference>
<evidence type="ECO:0000313" key="7">
    <source>
        <dbReference type="EMBL" id="BAG09175.1"/>
    </source>
</evidence>
<dbReference type="InterPro" id="IPR055382">
    <property type="entry name" value="DUF7601"/>
</dbReference>
<evidence type="ECO:0000259" key="4">
    <source>
        <dbReference type="Pfam" id="PF12892"/>
    </source>
</evidence>
<feature type="domain" description="DUF7601" evidence="6">
    <location>
        <begin position="2524"/>
        <end position="2594"/>
    </location>
</feature>
<keyword evidence="2" id="KW-0732">Signal</keyword>
<keyword evidence="8" id="KW-1185">Reference proteome</keyword>
<proteinExistence type="predicted"/>
<sequence length="3175" mass="360698">MNRRITRIFSFLLAFMMLFQFSMPAITSLAYHEEEKGVIKNSTNVIQGNEKISKDSNKAPPKLVEPVKLDETKLKSSFSGEDEVVPEVSEEFDFKPVGAVEADGSKIESLSVDWVTEDAVKDNNDSQLNVKWHDDGLQKVQLRINYALSGGYDYPAGSIQISVPKKIFRDRDGNLTGITKLAVLEAPDKSGDFAYVEREDSYVFINTKKLSAATQGYMEMSFEDLRPHTIKDKVTGYKTDDFSANIKVQTKNNQELSLSSNKINAVVDTRAWVSEASKRAYYRPREMWSKDYPSELKPSNDKDYVYMTYDIHAKANGSQPFSLKVVDKSSMTAKGNPIVLGYKKSDGKIVKGNNTDTLTDPNNFSGFTTGYNFYATVYVAYPNKNMDYGVDYKLSNNVDFVMTSVDDKEQTKSSASDYKEYRKIQFLAPEGHFWVDKRGDHQYNYALNKLQKGEDVELEYWVRPRAFGYKWTIEQGKNRDDINNYKKVPYKVITTDENVRYDGYKTSLDKDDFEFTKLTFKKPVVYDYQKYQQDGRGYFENERNAIEYGEILQGYYGYIQDKDDSKIPDLNLKISYDGKTFEDYATVSYKTGKCIITKKDGKGLNSETIDFPKNVVDFRVEYETLNPAVIFEMKPFIKLKSSENIKNHINKQLESTDTPTNYVWNRARMDVKLYKQMSFINTEAHYDMISAFAHGSILDKKLVYDGSKENNIRDRFVDLKYSITMTNQTNIQSKNDLNEVIKSGLYPEQKEAIWYDLLPKGVVPNTRSLKINNGTILDVKLIENYKNTDRTLMIVKTKVEPKYNYSSKENFTGYEGYNAKQVLTYDAKYTWESLGDYGKKVDNVVAFESLSENVGNIKGYKGEPDNPLAENNHTSKSGVSNVADIMTNLNKDHNNPVFLYSHDYTDLIVNTIAKTSLRKDVDVNEEGVFGDGQVEELAKNVFENGLYTYRLRIKNTDTTKAKDIVFYDNLEKYVPDKSSDDYKDTQWKGTFVDLDLSSLKAKGIRPVVYYSTRDDLDLQNENDRKHNNLKDSSIWTTTMPKDKSTIKAIAIDASKKEDGSDYVLGLKESISAFVKMKAPEIKEANKNDYFDKQRKVGETEEGLSGGAHAYNSVVSIMTQIDAKKGVESKDKLINYGYTKVGLKPFSIKVKKNWDDDNNRDGKRVDEVTLRLYANGKKTDNIVKLNKDNKWSGEFAVTYLDENSKPIQYSISEDEVEGYNLRINKIDETKVGINYDVSNVHVPEKIDFKGTKKWFDDNDKVRPKEIKLNLYANDKLVKTQNIRGTGNNWEYEFKDLFKYENGKLIDYKVKEEVTDKAYYQVVKDNVIENHYYPYGDVELEKKVLNGTNATKGKEYEFTVYFKGKDGKADGSSYKYEIINNSILPNGKGELKNGYTFKLKENQKIVIKDVSIYSKVEFKEKEKAGFKLVNDLRAEPKANDKVSLVAQNDYKTTGKINIKAKKVLENKDLNAYDFIFDLYKDGKIIKSASNLKDGLVYFSSLYFDNKDVGKTYEYVIKERVNDSKGMTFDTHEEKVKVSIKDNGDGTLTITPDYGENTPQFKNIYKATGDLSIKAYKKVKGSVDKTYPTFNFVLKNKATGLKVAEGVNNDKGEINFSKIKFAEKDIGKTFEFIAEEIKGNDKNIIYDNSQIQYTVKVVDNGDGKLSFDVITKDLKTDDINNKENEPVFVNKYLPGKLKVEKRIQNGDPNKEFKFKIKFTGDEKDIPTGKFNLTRDKLKEPLQAVFEVSEGKAPDPITLSLEEGTHSFILPKADKWYYDWQNNGKTYKADTLFSYTVDSNGNIAFDNKDLVVKDNKIIFKAFTDKILVKIVDNNGSKDMLMYSAEGNVGKSHDLNNIYWAEDSTNIYDKTFKAGTLVNIANGDICNVDKFTSQGHLMFSGLLIKNNISFFNSSQAKEINLQGFDTSKATDMNSMFYNAHSTTINLGDNFDTSNVTNMRSMFASSQATTINLGDKFDTSKVTNMEDMFRGSQATTINFGDKFDTSNVTNMNGMFHNSQVTTINLGDKFDTSNVTDMHYMFYDSKAITINLGNKFDISKVTNMGYMFYKLKATKVYIGDNVSQSSIDKMINKGWLNRSRIIRGTYQALNKVNTMFAKNDLANDFGKILKSSRTALVSLIKPTTSYAAAPRIVHSGTMGTTTWEIFDNRELVLRPTSGSVGEFTVNDYSGNYAPWHNYEGTFDKIRVEGTVRPIGSLYKVWIGFFEKSQAKEINLQGFDTSNVTNMEHMFYNSQATTINLGDKFDTSNVTNMDGMFYNSQATTINFGDKFDTSNVTNMDNMFRYSQATTINLGDKFDTSNVTNMSHMFTDSEAEIINLGDMFNTKNVENMQNMFYRSQAMTINLGDKFDTSNVTIMSGMFYEAKATKIYIPSNFKFKDDTKLADMAYNSLKYLYSWSREDKTYIKISSWDFADKFNSNPSAMAGWWVRDKKPTSYTVKFNSNGANGLVEDMKVKYGDSFKIPDASNLYLFNKEFVEWNTSPDGTGTSYKAGGSYSNLANIGETVTLYAIFKDKDNSVEIKNGEGEFTLRANESVTFDNLPSGLEYEIYEETDEGWQLVEAKNDKGVIKPNEEIVSTFTNKYDPKSTNAYIKGRKLLDGQGASGYKFNLIKDNQVVDTQTSTEGGFISFKKLDFNTKGEFNYTIKEVKGGDNNIIYDGHEEKVKVVVSEDKKGNLKADITYDSDGVIFNNKTKPSKLVLKKLVEGTDNKTKNFKFSVNIDGNVQEITLKNNEVKEFTNLKADSRYEIKELNIPDGYKLKSIDKASGIVGVNEVVNVIATNEYNAKGSFNIKATKLLENKDLKQGQFKFVLLDENNKTVAESNNDSNGNIDFGLVDIEKAGNFTYKIKEINDSQKDIVYDTHEEIVKVNAVDENNGNLKVNVAYDADGAVFKNNYKPEIPKEENFGNLKISKNVLNLTDSIKNKEYSFKISLTKDNKPLAGEYNAQSSNGLTQVVKNGATLTIKNNEILTIEKLPENVDVKIEEILPKGFELNSNSVVQTKIIKDKTSELKLVNEYKPIGSFNFKGTKKLLGKDISKYKFTFTVVKDGELIQKAYNNEDGEILFKDITLGFEDIGKTYEYEIFESNDRQKDIKYDDKIYKVKVEIKDDGEGNITGVVNTDDIIFTNAHQQLVVTGLNSSMIVMVSLLGLIAIAYVIKKRKSVEE</sequence>
<feature type="domain" description="Streptococcal pilin isopeptide linkage" evidence="4">
    <location>
        <begin position="2802"/>
        <end position="2907"/>
    </location>
</feature>
<feature type="signal peptide" evidence="2">
    <location>
        <begin position="1"/>
        <end position="24"/>
    </location>
</feature>
<feature type="domain" description="Streptococcal pilin isopeptide linkage" evidence="4">
    <location>
        <begin position="3035"/>
        <end position="3139"/>
    </location>
</feature>
<dbReference type="NCBIfam" id="TIGR02167">
    <property type="entry name" value="Liste_lipo_26"/>
    <property type="match status" value="4"/>
</dbReference>
<reference evidence="7 8" key="1">
    <citation type="journal article" date="2008" name="DNA Res.">
        <title>Complete genome sequence of Finegoldia magna, an anaerobic opportunistic pathogen.</title>
        <authorList>
            <person name="Goto T."/>
            <person name="Yamashita A."/>
            <person name="Hirakawa H."/>
            <person name="Matsutani M."/>
            <person name="Todo K."/>
            <person name="Ohshima K."/>
            <person name="Toh H."/>
            <person name="Miyamoto K."/>
            <person name="Kuhara S."/>
            <person name="Hattori M."/>
            <person name="Shimizu T."/>
            <person name="Akimoto S."/>
        </authorList>
    </citation>
    <scope>NUCLEOTIDE SEQUENCE [LARGE SCALE GENOMIC DNA]</scope>
    <source>
        <strain evidence="8">ATCC 29328 / DSM 20472 / WAL 2508</strain>
        <plasmid evidence="7 8">pFMC</plasmid>
    </source>
</reference>
<dbReference type="Pfam" id="PF12892">
    <property type="entry name" value="FctA"/>
    <property type="match status" value="5"/>
</dbReference>
<evidence type="ECO:0000259" key="3">
    <source>
        <dbReference type="Pfam" id="PF05738"/>
    </source>
</evidence>
<dbReference type="InterPro" id="IPR046022">
    <property type="entry name" value="DUF5979"/>
</dbReference>
<evidence type="ECO:0000256" key="2">
    <source>
        <dbReference type="SAM" id="SignalP"/>
    </source>
</evidence>
<evidence type="ECO:0000259" key="6">
    <source>
        <dbReference type="Pfam" id="PF24547"/>
    </source>
</evidence>
<keyword evidence="1" id="KW-0812">Transmembrane</keyword>
<keyword evidence="1" id="KW-0472">Membrane</keyword>
<dbReference type="Gene3D" id="2.60.40.1140">
    <property type="entry name" value="Collagen-binding surface protein Cna, B-type domain"/>
    <property type="match status" value="4"/>
</dbReference>
<protein>
    <submittedName>
        <fullName evidence="7">Uncharacterized protein</fullName>
    </submittedName>
</protein>
<feature type="domain" description="DUF7601" evidence="6">
    <location>
        <begin position="2917"/>
        <end position="3027"/>
    </location>
</feature>
<dbReference type="Gene3D" id="2.60.40.3050">
    <property type="match status" value="5"/>
</dbReference>
<evidence type="ECO:0000259" key="5">
    <source>
        <dbReference type="Pfam" id="PF19407"/>
    </source>
</evidence>
<feature type="transmembrane region" description="Helical" evidence="1">
    <location>
        <begin position="3147"/>
        <end position="3167"/>
    </location>
</feature>
<feature type="domain" description="Streptococcal pilin isopeptide linkage" evidence="4">
    <location>
        <begin position="1456"/>
        <end position="1563"/>
    </location>
</feature>
<feature type="domain" description="Streptococcal pilin isopeptide linkage" evidence="4">
    <location>
        <begin position="2603"/>
        <end position="2704"/>
    </location>
</feature>
<feature type="domain" description="Streptococcal pilin isopeptide linkage" evidence="4">
    <location>
        <begin position="1570"/>
        <end position="1689"/>
    </location>
</feature>
<keyword evidence="1" id="KW-1133">Transmembrane helix</keyword>
<organism evidence="7 8">
    <name type="scientific">Finegoldia magna (strain ATCC 29328 / DSM 20472 / WAL 2508)</name>
    <name type="common">Peptostreptococcus magnus</name>
    <dbReference type="NCBI Taxonomy" id="334413"/>
    <lineage>
        <taxon>Bacteria</taxon>
        <taxon>Bacillati</taxon>
        <taxon>Bacillota</taxon>
        <taxon>Tissierellia</taxon>
        <taxon>Tissierellales</taxon>
        <taxon>Peptoniphilaceae</taxon>
        <taxon>Finegoldia</taxon>
    </lineage>
</organism>
<dbReference type="RefSeq" id="WP_012289938.1">
    <property type="nucleotide sequence ID" value="NC_010371.1"/>
</dbReference>
<dbReference type="NCBIfam" id="TIGR03786">
    <property type="entry name" value="strep_pil_rpt"/>
    <property type="match status" value="4"/>
</dbReference>
<dbReference type="EMBL" id="AP008972">
    <property type="protein sequence ID" value="BAG09175.1"/>
    <property type="molecule type" value="Genomic_DNA"/>
</dbReference>
<feature type="domain" description="CNA-B" evidence="3">
    <location>
        <begin position="1248"/>
        <end position="1327"/>
    </location>
</feature>
<dbReference type="InterPro" id="IPR011889">
    <property type="entry name" value="Liste_lipo_26"/>
</dbReference>
<dbReference type="CDD" id="cd00222">
    <property type="entry name" value="CollagenBindB"/>
    <property type="match status" value="2"/>
</dbReference>
<gene>
    <name evidence="7" type="ordered locus">FMG_P0126</name>
</gene>
<dbReference type="Proteomes" id="UP000001319">
    <property type="component" value="Plasmid pFMC"/>
</dbReference>
<name>B0S4I4_FINM2</name>
<accession>B0S4I4</accession>
<evidence type="ECO:0000313" key="8">
    <source>
        <dbReference type="Proteomes" id="UP000001319"/>
    </source>
</evidence>
<dbReference type="InterPro" id="IPR022464">
    <property type="entry name" value="Strep_pil_isopept_link"/>
</dbReference>
<dbReference type="KEGG" id="fma:FMG_P0126"/>
<dbReference type="InterPro" id="IPR038174">
    <property type="entry name" value="Strep_pil_link_sf"/>
</dbReference>
<dbReference type="SUPFAM" id="SSF49478">
    <property type="entry name" value="Cna protein B-type domain"/>
    <property type="match status" value="2"/>
</dbReference>
<dbReference type="Pfam" id="PF05738">
    <property type="entry name" value="Cna_B"/>
    <property type="match status" value="2"/>
</dbReference>
<dbReference type="InterPro" id="IPR005046">
    <property type="entry name" value="DUF285"/>
</dbReference>
<feature type="domain" description="CNA-B" evidence="3">
    <location>
        <begin position="1147"/>
        <end position="1225"/>
    </location>
</feature>
<dbReference type="eggNOG" id="COG4932">
    <property type="taxonomic scope" value="Bacteria"/>
</dbReference>
<feature type="domain" description="DUF5979" evidence="5">
    <location>
        <begin position="2710"/>
        <end position="2795"/>
    </location>
</feature>
<evidence type="ECO:0000256" key="1">
    <source>
        <dbReference type="SAM" id="Phobius"/>
    </source>
</evidence>
<dbReference type="Pfam" id="PF19407">
    <property type="entry name" value="DUF5979"/>
    <property type="match status" value="1"/>
</dbReference>